<dbReference type="Gene3D" id="3.40.190.10">
    <property type="entry name" value="Periplasmic binding protein-like II"/>
    <property type="match status" value="1"/>
</dbReference>
<keyword evidence="1 2" id="KW-0732">Signal</keyword>
<gene>
    <name evidence="4" type="ORF">SAMN05216605_113160</name>
</gene>
<feature type="signal peptide" evidence="2">
    <location>
        <begin position="1"/>
        <end position="21"/>
    </location>
</feature>
<dbReference type="CDD" id="cd13611">
    <property type="entry name" value="PBP2_YehZ"/>
    <property type="match status" value="1"/>
</dbReference>
<proteinExistence type="predicted"/>
<evidence type="ECO:0000313" key="5">
    <source>
        <dbReference type="Proteomes" id="UP000182894"/>
    </source>
</evidence>
<dbReference type="EMBL" id="FNCO01000013">
    <property type="protein sequence ID" value="SDI44987.1"/>
    <property type="molecule type" value="Genomic_DNA"/>
</dbReference>
<evidence type="ECO:0000256" key="1">
    <source>
        <dbReference type="ARBA" id="ARBA00022729"/>
    </source>
</evidence>
<dbReference type="Proteomes" id="UP000182894">
    <property type="component" value="Unassembled WGS sequence"/>
</dbReference>
<dbReference type="PANTHER" id="PTHR30006:SF15">
    <property type="entry name" value="IRON-UTILIZATION PERIPLASMIC PROTEIN"/>
    <property type="match status" value="1"/>
</dbReference>
<dbReference type="SUPFAM" id="SSF53850">
    <property type="entry name" value="Periplasmic binding protein-like II"/>
    <property type="match status" value="1"/>
</dbReference>
<dbReference type="Pfam" id="PF04069">
    <property type="entry name" value="OpuAC"/>
    <property type="match status" value="1"/>
</dbReference>
<name>A0A1G8KNK2_9PSED</name>
<dbReference type="STRING" id="89065.SAMN05216605_113160"/>
<evidence type="ECO:0000256" key="2">
    <source>
        <dbReference type="SAM" id="SignalP"/>
    </source>
</evidence>
<dbReference type="Gene3D" id="3.40.190.120">
    <property type="entry name" value="Osmoprotection protein (prox), domain 2"/>
    <property type="match status" value="1"/>
</dbReference>
<dbReference type="PANTHER" id="PTHR30006">
    <property type="entry name" value="THIAMINE-BINDING PERIPLASMIC PROTEIN-RELATED"/>
    <property type="match status" value="1"/>
</dbReference>
<dbReference type="RefSeq" id="WP_083370743.1">
    <property type="nucleotide sequence ID" value="NZ_FNCO01000013.1"/>
</dbReference>
<evidence type="ECO:0000313" key="4">
    <source>
        <dbReference type="EMBL" id="SDI44987.1"/>
    </source>
</evidence>
<dbReference type="GO" id="GO:0022857">
    <property type="term" value="F:transmembrane transporter activity"/>
    <property type="evidence" value="ECO:0007669"/>
    <property type="project" value="InterPro"/>
</dbReference>
<feature type="chain" id="PRO_5010190434" evidence="2">
    <location>
        <begin position="22"/>
        <end position="322"/>
    </location>
</feature>
<sequence>MKKLCTLILGAGLLLSGFVQAADAPAERPLLRIGARVFTEQTILAELTAQYLRDKGYQVQITGGLGSNLARSAQESGQLDMLWEYTGVSLVSYNHVNEKLDSEQTYQRVKELDAKKGLVWLSPSKFNNTYALALPDKIARQYPQINNISELTTVLKDEADKDHIVALDTEFANRFDGLVGMVKHYDMNLSRENTRQMDAGLVYTALRNGQVFAGLVYTTDGRLNAFKLKVLDDDKHYFPDYTAAPVIRKEFLDKHPQLAEQLKPLAALLDNQTMIDLNARVDVDHESPTVVAADFLRAHPINPSAESVPIKQTPVEQQEKKL</sequence>
<protein>
    <submittedName>
        <fullName evidence="4">Osmoprotectant transport system substrate-binding protein</fullName>
    </submittedName>
</protein>
<dbReference type="GO" id="GO:0043190">
    <property type="term" value="C:ATP-binding cassette (ABC) transporter complex"/>
    <property type="evidence" value="ECO:0007669"/>
    <property type="project" value="InterPro"/>
</dbReference>
<organism evidence="4 5">
    <name type="scientific">Pseudomonas abietaniphila</name>
    <dbReference type="NCBI Taxonomy" id="89065"/>
    <lineage>
        <taxon>Bacteria</taxon>
        <taxon>Pseudomonadati</taxon>
        <taxon>Pseudomonadota</taxon>
        <taxon>Gammaproteobacteria</taxon>
        <taxon>Pseudomonadales</taxon>
        <taxon>Pseudomonadaceae</taxon>
        <taxon>Pseudomonas</taxon>
    </lineage>
</organism>
<accession>A0A1G8KNK2</accession>
<dbReference type="GO" id="GO:0030288">
    <property type="term" value="C:outer membrane-bounded periplasmic space"/>
    <property type="evidence" value="ECO:0007669"/>
    <property type="project" value="TreeGrafter"/>
</dbReference>
<feature type="domain" description="ABC-type glycine betaine transport system substrate-binding" evidence="3">
    <location>
        <begin position="31"/>
        <end position="297"/>
    </location>
</feature>
<dbReference type="InterPro" id="IPR007210">
    <property type="entry name" value="ABC_Gly_betaine_transp_sub-bd"/>
</dbReference>
<reference evidence="5" key="1">
    <citation type="submission" date="2016-10" db="EMBL/GenBank/DDBJ databases">
        <authorList>
            <person name="Varghese N."/>
            <person name="Submissions S."/>
        </authorList>
    </citation>
    <scope>NUCLEOTIDE SEQUENCE [LARGE SCALE GENOMIC DNA]</scope>
    <source>
        <strain evidence="5">ATCC 700689</strain>
    </source>
</reference>
<evidence type="ECO:0000259" key="3">
    <source>
        <dbReference type="Pfam" id="PF04069"/>
    </source>
</evidence>
<keyword evidence="5" id="KW-1185">Reference proteome</keyword>
<dbReference type="OrthoDB" id="9781705at2"/>
<dbReference type="AlphaFoldDB" id="A0A1G8KNK2"/>
<dbReference type="FunFam" id="3.40.190.120:FF:000003">
    <property type="entry name" value="Glycine betaine/L-proline ABC transporter, periplasmic substrate-binding protein"/>
    <property type="match status" value="1"/>
</dbReference>